<dbReference type="PANTHER" id="PTHR43289:SF6">
    <property type="entry name" value="SERINE_THREONINE-PROTEIN KINASE NEKL-3"/>
    <property type="match status" value="1"/>
</dbReference>
<keyword evidence="5" id="KW-0812">Transmembrane</keyword>
<dbReference type="InterPro" id="IPR036457">
    <property type="entry name" value="PPM-type-like_dom_sf"/>
</dbReference>
<dbReference type="InterPro" id="IPR000719">
    <property type="entry name" value="Prot_kinase_dom"/>
</dbReference>
<dbReference type="InterPro" id="IPR001932">
    <property type="entry name" value="PPM-type_phosphatase-like_dom"/>
</dbReference>
<evidence type="ECO:0000256" key="4">
    <source>
        <dbReference type="ARBA" id="ARBA00022840"/>
    </source>
</evidence>
<dbReference type="Proteomes" id="UP001156664">
    <property type="component" value="Unassembled WGS sequence"/>
</dbReference>
<dbReference type="Pfam" id="PF00069">
    <property type="entry name" value="Pkinase"/>
    <property type="match status" value="1"/>
</dbReference>
<evidence type="ECO:0000259" key="7">
    <source>
        <dbReference type="PROSITE" id="PS51746"/>
    </source>
</evidence>
<dbReference type="PROSITE" id="PS50011">
    <property type="entry name" value="PROTEIN_KINASE_DOM"/>
    <property type="match status" value="1"/>
</dbReference>
<dbReference type="SUPFAM" id="SSF81606">
    <property type="entry name" value="PP2C-like"/>
    <property type="match status" value="1"/>
</dbReference>
<evidence type="ECO:0000313" key="8">
    <source>
        <dbReference type="EMBL" id="GLR26751.1"/>
    </source>
</evidence>
<gene>
    <name evidence="8" type="ORF">GCM10007875_18410</name>
</gene>
<proteinExistence type="predicted"/>
<feature type="transmembrane region" description="Helical" evidence="5">
    <location>
        <begin position="555"/>
        <end position="574"/>
    </location>
</feature>
<evidence type="ECO:0000256" key="5">
    <source>
        <dbReference type="SAM" id="Phobius"/>
    </source>
</evidence>
<dbReference type="PROSITE" id="PS51746">
    <property type="entry name" value="PPM_2"/>
    <property type="match status" value="1"/>
</dbReference>
<organism evidence="8 9">
    <name type="scientific">Limnobacter litoralis</name>
    <dbReference type="NCBI Taxonomy" id="481366"/>
    <lineage>
        <taxon>Bacteria</taxon>
        <taxon>Pseudomonadati</taxon>
        <taxon>Pseudomonadota</taxon>
        <taxon>Betaproteobacteria</taxon>
        <taxon>Burkholderiales</taxon>
        <taxon>Burkholderiaceae</taxon>
        <taxon>Limnobacter</taxon>
    </lineage>
</organism>
<dbReference type="InterPro" id="IPR011009">
    <property type="entry name" value="Kinase-like_dom_sf"/>
</dbReference>
<keyword evidence="1" id="KW-0808">Transferase</keyword>
<keyword evidence="5" id="KW-0472">Membrane</keyword>
<dbReference type="CDD" id="cd00143">
    <property type="entry name" value="PP2Cc"/>
    <property type="match status" value="1"/>
</dbReference>
<dbReference type="SUPFAM" id="SSF56112">
    <property type="entry name" value="Protein kinase-like (PK-like)"/>
    <property type="match status" value="1"/>
</dbReference>
<evidence type="ECO:0000256" key="3">
    <source>
        <dbReference type="ARBA" id="ARBA00022777"/>
    </source>
</evidence>
<dbReference type="PANTHER" id="PTHR43289">
    <property type="entry name" value="MITOGEN-ACTIVATED PROTEIN KINASE KINASE KINASE 20-RELATED"/>
    <property type="match status" value="1"/>
</dbReference>
<feature type="domain" description="Protein kinase" evidence="6">
    <location>
        <begin position="272"/>
        <end position="534"/>
    </location>
</feature>
<dbReference type="GO" id="GO:0016301">
    <property type="term" value="F:kinase activity"/>
    <property type="evidence" value="ECO:0007669"/>
    <property type="project" value="UniProtKB-KW"/>
</dbReference>
<dbReference type="CDD" id="cd14014">
    <property type="entry name" value="STKc_PknB_like"/>
    <property type="match status" value="1"/>
</dbReference>
<dbReference type="Pfam" id="PF13672">
    <property type="entry name" value="PP2C_2"/>
    <property type="match status" value="1"/>
</dbReference>
<keyword evidence="4" id="KW-0067">ATP-binding</keyword>
<dbReference type="RefSeq" id="WP_284281414.1">
    <property type="nucleotide sequence ID" value="NZ_BSOJ01000018.1"/>
</dbReference>
<dbReference type="SMART" id="SM00331">
    <property type="entry name" value="PP2C_SIG"/>
    <property type="match status" value="1"/>
</dbReference>
<dbReference type="SMART" id="SM00332">
    <property type="entry name" value="PP2Cc"/>
    <property type="match status" value="1"/>
</dbReference>
<keyword evidence="5" id="KW-1133">Transmembrane helix</keyword>
<keyword evidence="9" id="KW-1185">Reference proteome</keyword>
<dbReference type="InterPro" id="IPR008266">
    <property type="entry name" value="Tyr_kinase_AS"/>
</dbReference>
<dbReference type="EMBL" id="BSOJ01000018">
    <property type="protein sequence ID" value="GLR26751.1"/>
    <property type="molecule type" value="Genomic_DNA"/>
</dbReference>
<evidence type="ECO:0000256" key="2">
    <source>
        <dbReference type="ARBA" id="ARBA00022741"/>
    </source>
</evidence>
<evidence type="ECO:0000259" key="6">
    <source>
        <dbReference type="PROSITE" id="PS50011"/>
    </source>
</evidence>
<accession>A0ABQ5YTH9</accession>
<dbReference type="Gene3D" id="1.10.510.10">
    <property type="entry name" value="Transferase(Phosphotransferase) domain 1"/>
    <property type="match status" value="1"/>
</dbReference>
<feature type="domain" description="PPM-type phosphatase" evidence="7">
    <location>
        <begin position="8"/>
        <end position="239"/>
    </location>
</feature>
<keyword evidence="3 8" id="KW-0418">Kinase</keyword>
<keyword evidence="2" id="KW-0547">Nucleotide-binding</keyword>
<evidence type="ECO:0000256" key="1">
    <source>
        <dbReference type="ARBA" id="ARBA00022679"/>
    </source>
</evidence>
<dbReference type="Gene3D" id="3.30.200.20">
    <property type="entry name" value="Phosphorylase Kinase, domain 1"/>
    <property type="match status" value="1"/>
</dbReference>
<sequence>MPAQLTVSLGQFSDAGLKPLNQDFHGALVPQQPLLTSKGIAVALADGISSSPVSQVAAETVVKTFLEDYYCTSEAWSVKTAAHKVLSAINSWLCAQTRQSGYEHNHERGYVCTFSALVFKSNTAHLLHIGDTRVYRFRGTVLEQLTEDHRVVLSRDNSVLARAMGASRHLELDYQAFPMELGDIYLLLTDGVYEPLGLAQLRAVTLQHLEDTPGLAKALVQQAKAAGSPDNLTAQVVRIESLPPETAQELQSEWMDLPLCMDWRPGALVDGLRVVRELHRSGRSQIHLAVDEVSGKQLVVKVPASELVELPGYLERFVMEEWIARRVNSPHVLKTCNLGRKRHFLYVVMEFVQGQTLAQWMIDHPRPTLESVRQIVEQIARGLQAFHRSDMLHQDLRPENILIDTTGTVKLIDFGAVRVAGLRETAAATASDEHMGSAQYLAPEYFLGLDGTVRSEVFSLGVLTYQMLAGGRLPYGAEVPRARSLAAQKKLHYESVLSEKSPIPAWVDGVLRKAVHPDPARRHHEVSEFVHELRQPSAHYLRHTAPALIERNPVAFWRGLSLLLGVIIVLLLAMNSMKP</sequence>
<evidence type="ECO:0000313" key="9">
    <source>
        <dbReference type="Proteomes" id="UP001156664"/>
    </source>
</evidence>
<protein>
    <submittedName>
        <fullName evidence="8">Protein kinase</fullName>
    </submittedName>
</protein>
<reference evidence="9" key="1">
    <citation type="journal article" date="2019" name="Int. J. Syst. Evol. Microbiol.">
        <title>The Global Catalogue of Microorganisms (GCM) 10K type strain sequencing project: providing services to taxonomists for standard genome sequencing and annotation.</title>
        <authorList>
            <consortium name="The Broad Institute Genomics Platform"/>
            <consortium name="The Broad Institute Genome Sequencing Center for Infectious Disease"/>
            <person name="Wu L."/>
            <person name="Ma J."/>
        </authorList>
    </citation>
    <scope>NUCLEOTIDE SEQUENCE [LARGE SCALE GENOMIC DNA]</scope>
    <source>
        <strain evidence="9">NBRC 105857</strain>
    </source>
</reference>
<name>A0ABQ5YTH9_9BURK</name>
<comment type="caution">
    <text evidence="8">The sequence shown here is derived from an EMBL/GenBank/DDBJ whole genome shotgun (WGS) entry which is preliminary data.</text>
</comment>
<dbReference type="Gene3D" id="3.60.40.10">
    <property type="entry name" value="PPM-type phosphatase domain"/>
    <property type="match status" value="1"/>
</dbReference>
<dbReference type="PROSITE" id="PS00109">
    <property type="entry name" value="PROTEIN_KINASE_TYR"/>
    <property type="match status" value="1"/>
</dbReference>